<comment type="caution">
    <text evidence="3">The sequence shown here is derived from an EMBL/GenBank/DDBJ whole genome shotgun (WGS) entry which is preliminary data.</text>
</comment>
<name>A0AAD3E0Q8_9CHLO</name>
<evidence type="ECO:0000256" key="1">
    <source>
        <dbReference type="SAM" id="MobiDB-lite"/>
    </source>
</evidence>
<feature type="region of interest" description="Disordered" evidence="1">
    <location>
        <begin position="218"/>
        <end position="237"/>
    </location>
</feature>
<dbReference type="EMBL" id="BMAR01000051">
    <property type="protein sequence ID" value="GFR51509.1"/>
    <property type="molecule type" value="Genomic_DNA"/>
</dbReference>
<keyword evidence="2" id="KW-0812">Transmembrane</keyword>
<feature type="transmembrane region" description="Helical" evidence="2">
    <location>
        <begin position="159"/>
        <end position="182"/>
    </location>
</feature>
<evidence type="ECO:0008006" key="5">
    <source>
        <dbReference type="Google" id="ProtNLM"/>
    </source>
</evidence>
<feature type="compositionally biased region" description="Low complexity" evidence="1">
    <location>
        <begin position="88"/>
        <end position="111"/>
    </location>
</feature>
<gene>
    <name evidence="3" type="ORF">Agub_g13924</name>
</gene>
<protein>
    <recommendedName>
        <fullName evidence="5">Transmembrane protein</fullName>
    </recommendedName>
</protein>
<accession>A0AAD3E0Q8</accession>
<organism evidence="3 4">
    <name type="scientific">Astrephomene gubernaculifera</name>
    <dbReference type="NCBI Taxonomy" id="47775"/>
    <lineage>
        <taxon>Eukaryota</taxon>
        <taxon>Viridiplantae</taxon>
        <taxon>Chlorophyta</taxon>
        <taxon>core chlorophytes</taxon>
        <taxon>Chlorophyceae</taxon>
        <taxon>CS clade</taxon>
        <taxon>Chlamydomonadales</taxon>
        <taxon>Astrephomenaceae</taxon>
        <taxon>Astrephomene</taxon>
    </lineage>
</organism>
<sequence length="237" mass="25507">MHHSLSYSTSLHRRYVGALRTPRTCAPVQRCRPLWMVRAEPQDKPDGDFESLFSKELQRRGLSSMDEPGSPPNASGSTTPGTNPFAESRTSSSGTSSSGSSTTGGSNSTTRTRARAPPPPMASNAAPATDQRQKSMDMVNEGLEGLIPRATRLLQLGGSLFLGFLPFMIAFSLLFTGVYFVFGPNFVHGGRPVTSSSSNGSGTNRPSYIDPERLLSEPTVDPYIPFNSNPYSSPDLN</sequence>
<feature type="compositionally biased region" description="Polar residues" evidence="1">
    <location>
        <begin position="72"/>
        <end position="82"/>
    </location>
</feature>
<evidence type="ECO:0000313" key="3">
    <source>
        <dbReference type="EMBL" id="GFR51509.1"/>
    </source>
</evidence>
<dbReference type="PANTHER" id="PTHR35699:SF1">
    <property type="entry name" value="F2J10.10 PROTEIN"/>
    <property type="match status" value="1"/>
</dbReference>
<feature type="region of interest" description="Disordered" evidence="1">
    <location>
        <begin position="60"/>
        <end position="133"/>
    </location>
</feature>
<proteinExistence type="predicted"/>
<dbReference type="PANTHER" id="PTHR35699">
    <property type="entry name" value="F2J10.10 PROTEIN"/>
    <property type="match status" value="1"/>
</dbReference>
<dbReference type="AlphaFoldDB" id="A0AAD3E0Q8"/>
<keyword evidence="2" id="KW-1133">Transmembrane helix</keyword>
<feature type="compositionally biased region" description="Polar residues" evidence="1">
    <location>
        <begin position="226"/>
        <end position="237"/>
    </location>
</feature>
<keyword evidence="2" id="KW-0472">Membrane</keyword>
<feature type="region of interest" description="Disordered" evidence="1">
    <location>
        <begin position="191"/>
        <end position="212"/>
    </location>
</feature>
<keyword evidence="4" id="KW-1185">Reference proteome</keyword>
<reference evidence="3 4" key="1">
    <citation type="journal article" date="2021" name="Sci. Rep.">
        <title>Genome sequencing of the multicellular alga Astrephomene provides insights into convergent evolution of germ-soma differentiation.</title>
        <authorList>
            <person name="Yamashita S."/>
            <person name="Yamamoto K."/>
            <person name="Matsuzaki R."/>
            <person name="Suzuki S."/>
            <person name="Yamaguchi H."/>
            <person name="Hirooka S."/>
            <person name="Minakuchi Y."/>
            <person name="Miyagishima S."/>
            <person name="Kawachi M."/>
            <person name="Toyoda A."/>
            <person name="Nozaki H."/>
        </authorList>
    </citation>
    <scope>NUCLEOTIDE SEQUENCE [LARGE SCALE GENOMIC DNA]</scope>
    <source>
        <strain evidence="3 4">NIES-4017</strain>
    </source>
</reference>
<feature type="compositionally biased region" description="Low complexity" evidence="1">
    <location>
        <begin position="191"/>
        <end position="207"/>
    </location>
</feature>
<evidence type="ECO:0000313" key="4">
    <source>
        <dbReference type="Proteomes" id="UP001054857"/>
    </source>
</evidence>
<evidence type="ECO:0000256" key="2">
    <source>
        <dbReference type="SAM" id="Phobius"/>
    </source>
</evidence>
<dbReference type="Proteomes" id="UP001054857">
    <property type="component" value="Unassembled WGS sequence"/>
</dbReference>